<reference evidence="3 4" key="1">
    <citation type="submission" date="2020-09" db="EMBL/GenBank/DDBJ databases">
        <title>Novel species of Mucilaginibacter isolated from a glacier on the Tibetan Plateau.</title>
        <authorList>
            <person name="Liu Q."/>
            <person name="Xin Y.-H."/>
        </authorList>
    </citation>
    <scope>NUCLEOTIDE SEQUENCE [LARGE SCALE GENOMIC DNA]</scope>
    <source>
        <strain evidence="3 4">ZT4R22</strain>
    </source>
</reference>
<keyword evidence="1" id="KW-0479">Metal-binding</keyword>
<accession>A0ABR7WTG8</accession>
<dbReference type="RefSeq" id="WP_191189221.1">
    <property type="nucleotide sequence ID" value="NZ_JACWMY010000005.1"/>
</dbReference>
<keyword evidence="1" id="KW-0863">Zinc-finger</keyword>
<evidence type="ECO:0000259" key="2">
    <source>
        <dbReference type="PROSITE" id="PS50966"/>
    </source>
</evidence>
<protein>
    <recommendedName>
        <fullName evidence="2">SWIM-type domain-containing protein</fullName>
    </recommendedName>
</protein>
<organism evidence="3 4">
    <name type="scientific">Mucilaginibacter pankratovii</name>
    <dbReference type="NCBI Taxonomy" id="2772110"/>
    <lineage>
        <taxon>Bacteria</taxon>
        <taxon>Pseudomonadati</taxon>
        <taxon>Bacteroidota</taxon>
        <taxon>Sphingobacteriia</taxon>
        <taxon>Sphingobacteriales</taxon>
        <taxon>Sphingobacteriaceae</taxon>
        <taxon>Mucilaginibacter</taxon>
    </lineage>
</organism>
<evidence type="ECO:0000256" key="1">
    <source>
        <dbReference type="PROSITE-ProRule" id="PRU00325"/>
    </source>
</evidence>
<dbReference type="EMBL" id="JACWMY010000005">
    <property type="protein sequence ID" value="MBD1364562.1"/>
    <property type="molecule type" value="Genomic_DNA"/>
</dbReference>
<feature type="domain" description="SWIM-type" evidence="2">
    <location>
        <begin position="76"/>
        <end position="112"/>
    </location>
</feature>
<dbReference type="Proteomes" id="UP000606600">
    <property type="component" value="Unassembled WGS sequence"/>
</dbReference>
<keyword evidence="1" id="KW-0862">Zinc</keyword>
<sequence>MTAKKIKQEAVIIPADLFFYPISLTQPDQLLTQDELYRHYEPPRGRKVYMGNQDEFVSFENGIATVKLQLNDGSIYYLYLHVEKDELHTGCTCRMPQEKLCFHAFICLFNLTWLRETFNCQKLYWPNFYNEGNSRKYLNIKVSRRDIIVEVKPEYGLIYRSQIGFGLHSPPLLIESGDRTLLIKAGDTSVYAYALCFAPDAYRNRHYPILMPFHGKTDKSGLKVSAFTRFSLPDKEQKPSEDYLNQQQLNEISKTMYEIMRPLTYKSELRDEQVWCEAKATIFTLWKKALPFLADHPYNHTYLLYWFKYLREKPTKSFMQACRYNLECPTLSFMLTFHKDRFNLSVEVIIGSRIIAVKQKPHFFILDEQTGNCYLMNSVQDDGLLNWMLDSKNKITALKEDFEEFNENFLIGLAECYPIFFTDKRGSRTAYDYNLLKSGLGW</sequence>
<evidence type="ECO:0000313" key="3">
    <source>
        <dbReference type="EMBL" id="MBD1364562.1"/>
    </source>
</evidence>
<dbReference type="PROSITE" id="PS50966">
    <property type="entry name" value="ZF_SWIM"/>
    <property type="match status" value="1"/>
</dbReference>
<evidence type="ECO:0000313" key="4">
    <source>
        <dbReference type="Proteomes" id="UP000606600"/>
    </source>
</evidence>
<name>A0ABR7WTG8_9SPHI</name>
<gene>
    <name evidence="3" type="ORF">IDJ77_12150</name>
</gene>
<dbReference type="InterPro" id="IPR007527">
    <property type="entry name" value="Znf_SWIM"/>
</dbReference>
<keyword evidence="4" id="KW-1185">Reference proteome</keyword>
<comment type="caution">
    <text evidence="3">The sequence shown here is derived from an EMBL/GenBank/DDBJ whole genome shotgun (WGS) entry which is preliminary data.</text>
</comment>
<proteinExistence type="predicted"/>